<dbReference type="EMBL" id="JAVKPH010000014">
    <property type="protein sequence ID" value="MDR5653508.1"/>
    <property type="molecule type" value="Genomic_DNA"/>
</dbReference>
<name>A0ABU1F9D2_9RHOB</name>
<sequence>MFADGRGGFVHDDDFGIARQRAGDLDQLDLREAEVGHLLCRVEVEAGFADDAAGVLLHPLVVDDETAAPRLAAQKDVLGHGHFRHRRQFLGDDRDPGGQRIGGGGKMHLFAPDADRAAVALQEPGQDVQEGGLARPVPAAERMDRPGLQFQRAVLQRHHAVERFRDRIGFQQKRRHCLPLPAPSRQGPGNGGVPRRNSCAE</sequence>
<feature type="region of interest" description="Disordered" evidence="1">
    <location>
        <begin position="175"/>
        <end position="201"/>
    </location>
</feature>
<evidence type="ECO:0000313" key="3">
    <source>
        <dbReference type="Proteomes" id="UP001247754"/>
    </source>
</evidence>
<keyword evidence="3" id="KW-1185">Reference proteome</keyword>
<comment type="caution">
    <text evidence="2">The sequence shown here is derived from an EMBL/GenBank/DDBJ whole genome shotgun (WGS) entry which is preliminary data.</text>
</comment>
<evidence type="ECO:0000313" key="2">
    <source>
        <dbReference type="EMBL" id="MDR5653508.1"/>
    </source>
</evidence>
<proteinExistence type="predicted"/>
<dbReference type="Proteomes" id="UP001247754">
    <property type="component" value="Unassembled WGS sequence"/>
</dbReference>
<protein>
    <submittedName>
        <fullName evidence="2">Uncharacterized protein</fullName>
    </submittedName>
</protein>
<evidence type="ECO:0000256" key="1">
    <source>
        <dbReference type="SAM" id="MobiDB-lite"/>
    </source>
</evidence>
<reference evidence="2 3" key="1">
    <citation type="submission" date="2023-09" db="EMBL/GenBank/DDBJ databases">
        <title>Xinfangfangia sedmenti sp. nov., isolated the sedment.</title>
        <authorList>
            <person name="Xu L."/>
        </authorList>
    </citation>
    <scope>NUCLEOTIDE SEQUENCE [LARGE SCALE GENOMIC DNA]</scope>
    <source>
        <strain evidence="2 3">LG-4</strain>
    </source>
</reference>
<accession>A0ABU1F9D2</accession>
<organism evidence="2 3">
    <name type="scientific">Ruixingdingia sedimenti</name>
    <dbReference type="NCBI Taxonomy" id="3073604"/>
    <lineage>
        <taxon>Bacteria</taxon>
        <taxon>Pseudomonadati</taxon>
        <taxon>Pseudomonadota</taxon>
        <taxon>Alphaproteobacteria</taxon>
        <taxon>Rhodobacterales</taxon>
        <taxon>Paracoccaceae</taxon>
        <taxon>Ruixingdingia</taxon>
    </lineage>
</organism>
<gene>
    <name evidence="2" type="ORF">RGD00_12900</name>
</gene>